<evidence type="ECO:0000313" key="1">
    <source>
        <dbReference type="EMBL" id="KAL3805202.1"/>
    </source>
</evidence>
<dbReference type="Proteomes" id="UP001530400">
    <property type="component" value="Unassembled WGS sequence"/>
</dbReference>
<name>A0ABD3QY18_9STRA</name>
<comment type="caution">
    <text evidence="1">The sequence shown here is derived from an EMBL/GenBank/DDBJ whole genome shotgun (WGS) entry which is preliminary data.</text>
</comment>
<dbReference type="AlphaFoldDB" id="A0ABD3QY18"/>
<reference evidence="1 2" key="1">
    <citation type="submission" date="2024-10" db="EMBL/GenBank/DDBJ databases">
        <title>Updated reference genomes for cyclostephanoid diatoms.</title>
        <authorList>
            <person name="Roberts W.R."/>
            <person name="Alverson A.J."/>
        </authorList>
    </citation>
    <scope>NUCLEOTIDE SEQUENCE [LARGE SCALE GENOMIC DNA]</scope>
    <source>
        <strain evidence="1 2">AJA010-31</strain>
    </source>
</reference>
<dbReference type="EMBL" id="JALLPJ020000011">
    <property type="protein sequence ID" value="KAL3805202.1"/>
    <property type="molecule type" value="Genomic_DNA"/>
</dbReference>
<keyword evidence="2" id="KW-1185">Reference proteome</keyword>
<proteinExistence type="predicted"/>
<gene>
    <name evidence="1" type="ORF">ACHAWO_007190</name>
</gene>
<organism evidence="1 2">
    <name type="scientific">Cyclotella atomus</name>
    <dbReference type="NCBI Taxonomy" id="382360"/>
    <lineage>
        <taxon>Eukaryota</taxon>
        <taxon>Sar</taxon>
        <taxon>Stramenopiles</taxon>
        <taxon>Ochrophyta</taxon>
        <taxon>Bacillariophyta</taxon>
        <taxon>Coscinodiscophyceae</taxon>
        <taxon>Thalassiosirophycidae</taxon>
        <taxon>Stephanodiscales</taxon>
        <taxon>Stephanodiscaceae</taxon>
        <taxon>Cyclotella</taxon>
    </lineage>
</organism>
<accession>A0ABD3QY18</accession>
<protein>
    <submittedName>
        <fullName evidence="1">Uncharacterized protein</fullName>
    </submittedName>
</protein>
<evidence type="ECO:0000313" key="2">
    <source>
        <dbReference type="Proteomes" id="UP001530400"/>
    </source>
</evidence>
<sequence length="223" mass="25214">MSITPKWHNTKESKQGADDLSVCDAHGNWTRLDFADFTKEVASKLTDEHVQRILELIHARDQLATLHLTGCLSLVGHGLAVLSGSTALKHFDMSLVMHDSASISPAPPISEDVILPILASIVTMERSSVELLCFPKKWRMEKSPAFQFFIERYSNYLENRSIHCNCGTESFNCRRLCHDEAVKTPRAWGCEETGASMIEFGDPKFSEHYYQVHLHHSSQKRAK</sequence>